<dbReference type="Proteomes" id="UP000054383">
    <property type="component" value="Unassembled WGS sequence"/>
</dbReference>
<gene>
    <name evidence="7" type="ORF">PISL3812_00937</name>
</gene>
<reference evidence="7 8" key="1">
    <citation type="submission" date="2015-04" db="EMBL/GenBank/DDBJ databases">
        <authorList>
            <person name="Syromyatnikov M.Y."/>
            <person name="Popov V.N."/>
        </authorList>
    </citation>
    <scope>NUCLEOTIDE SEQUENCE [LARGE SCALE GENOMIC DNA]</scope>
    <source>
        <strain evidence="7">WF-38-12</strain>
    </source>
</reference>
<feature type="compositionally biased region" description="Polar residues" evidence="5">
    <location>
        <begin position="258"/>
        <end position="275"/>
    </location>
</feature>
<keyword evidence="8" id="KW-1185">Reference proteome</keyword>
<dbReference type="SMART" id="SM00291">
    <property type="entry name" value="ZnF_ZZ"/>
    <property type="match status" value="4"/>
</dbReference>
<dbReference type="InterPro" id="IPR000433">
    <property type="entry name" value="Znf_ZZ"/>
</dbReference>
<dbReference type="GO" id="GO:0008270">
    <property type="term" value="F:zinc ion binding"/>
    <property type="evidence" value="ECO:0007669"/>
    <property type="project" value="UniProtKB-KW"/>
</dbReference>
<feature type="compositionally biased region" description="Polar residues" evidence="5">
    <location>
        <begin position="511"/>
        <end position="522"/>
    </location>
</feature>
<accession>A0A0U1LKM7</accession>
<dbReference type="Pfam" id="PF16158">
    <property type="entry name" value="N_BRCA1_IG"/>
    <property type="match status" value="1"/>
</dbReference>
<evidence type="ECO:0000256" key="4">
    <source>
        <dbReference type="PROSITE-ProRule" id="PRU00228"/>
    </source>
</evidence>
<feature type="compositionally biased region" description="Acidic residues" evidence="5">
    <location>
        <begin position="744"/>
        <end position="767"/>
    </location>
</feature>
<protein>
    <submittedName>
        <fullName evidence="7">Next to BRCA1 gene 1 protein</fullName>
    </submittedName>
</protein>
<evidence type="ECO:0000256" key="2">
    <source>
        <dbReference type="ARBA" id="ARBA00022771"/>
    </source>
</evidence>
<organism evidence="7 8">
    <name type="scientific">Talaromyces islandicus</name>
    <name type="common">Penicillium islandicum</name>
    <dbReference type="NCBI Taxonomy" id="28573"/>
    <lineage>
        <taxon>Eukaryota</taxon>
        <taxon>Fungi</taxon>
        <taxon>Dikarya</taxon>
        <taxon>Ascomycota</taxon>
        <taxon>Pezizomycotina</taxon>
        <taxon>Eurotiomycetes</taxon>
        <taxon>Eurotiomycetidae</taxon>
        <taxon>Eurotiales</taxon>
        <taxon>Trichocomaceae</taxon>
        <taxon>Talaromyces</taxon>
        <taxon>Talaromyces sect. Islandici</taxon>
    </lineage>
</organism>
<dbReference type="OMA" id="NKHGHHP"/>
<keyword evidence="1" id="KW-0479">Metal-binding</keyword>
<dbReference type="Gene3D" id="2.60.40.10">
    <property type="entry name" value="Immunoglobulins"/>
    <property type="match status" value="1"/>
</dbReference>
<feature type="region of interest" description="Disordered" evidence="5">
    <location>
        <begin position="258"/>
        <end position="281"/>
    </location>
</feature>
<dbReference type="Pfam" id="PF00569">
    <property type="entry name" value="ZZ"/>
    <property type="match status" value="2"/>
</dbReference>
<feature type="region of interest" description="Disordered" evidence="5">
    <location>
        <begin position="511"/>
        <end position="568"/>
    </location>
</feature>
<dbReference type="PANTHER" id="PTHR20930">
    <property type="entry name" value="OVARIAN CARCINOMA ANTIGEN CA125-RELATED"/>
    <property type="match status" value="1"/>
</dbReference>
<dbReference type="Gene3D" id="3.30.60.90">
    <property type="match status" value="4"/>
</dbReference>
<feature type="compositionally biased region" description="Low complexity" evidence="5">
    <location>
        <begin position="548"/>
        <end position="564"/>
    </location>
</feature>
<dbReference type="CDD" id="cd14947">
    <property type="entry name" value="NBR1_like"/>
    <property type="match status" value="1"/>
</dbReference>
<dbReference type="CDD" id="cd02249">
    <property type="entry name" value="ZZ"/>
    <property type="match status" value="1"/>
</dbReference>
<proteinExistence type="predicted"/>
<dbReference type="CDD" id="cd02340">
    <property type="entry name" value="ZZ_NBR1_like"/>
    <property type="match status" value="2"/>
</dbReference>
<evidence type="ECO:0000256" key="1">
    <source>
        <dbReference type="ARBA" id="ARBA00022723"/>
    </source>
</evidence>
<dbReference type="EMBL" id="CVMT01000001">
    <property type="protein sequence ID" value="CRG83584.1"/>
    <property type="molecule type" value="Genomic_DNA"/>
</dbReference>
<evidence type="ECO:0000259" key="6">
    <source>
        <dbReference type="PROSITE" id="PS50135"/>
    </source>
</evidence>
<evidence type="ECO:0000313" key="7">
    <source>
        <dbReference type="EMBL" id="CRG83584.1"/>
    </source>
</evidence>
<dbReference type="InterPro" id="IPR013783">
    <property type="entry name" value="Ig-like_fold"/>
</dbReference>
<dbReference type="AlphaFoldDB" id="A0A0U1LKM7"/>
<feature type="domain" description="ZZ-type" evidence="6">
    <location>
        <begin position="196"/>
        <end position="251"/>
    </location>
</feature>
<dbReference type="PANTHER" id="PTHR20930:SF0">
    <property type="entry name" value="PROTEIN ILRUN"/>
    <property type="match status" value="1"/>
</dbReference>
<dbReference type="InterPro" id="IPR043145">
    <property type="entry name" value="Znf_ZZ_sf"/>
</dbReference>
<name>A0A0U1LKM7_TALIS</name>
<keyword evidence="2 4" id="KW-0863">Zinc-finger</keyword>
<sequence length="787" mass="85739">MATPTTPAPPAGPDTLVTIKILQNASLNRRVKIPLRDLGARVFPQKIRQVLAIPPHYTLALERYSDSAACYVQLDSENPAVYKQLYRAAKAKLKLRIKVTSAPATTAATASEAPAASTVPELPSPKDLAQRYSYLDTVLSAPLSTNTMPQDVEAPSPIQAISPARSHISSLPLSPSIPQKSEYALRFSQDDTANGSFCIDCNHCGKVISTNHYHCSICDDGDYDLCLACVNAGVTCHGDDHWLLQRLVQNGVVNNSTTETITPKRAQQSPSSIKPTNPEKPPVIEAMANALGLNVDDMRTCDACFRDFPEAKMVTCNTCDDYDLCFACLLKNTHSHGHSFSAIQDGEFQPKNLPSPVRHRALCDGCDKRIMGDRHKCLACPDFDYCSSCIKAAHQTHPGHTFVPVYTPLPVSIQSHERHHNIYCDGPLCRNKPTATCIVGVRYKCAICHDTDFCQSCEALPTNPHNRTHPLIKFQTGVRNVSVSTLGDDGFGGHQVVMGDRTAPVVSPSAVVNQTSATQTNDEPNEPEVKEEAKEEAKEEVKAEVELEAQPEAAPVEEPSPTTESNEEHGAYFLRDTVPDGTSMPPSHVFEQTWTLYNPGPLSWPVGTSVGYVGGDVMFNIDSTHPSSTEVLRSAMSSNELTHPVGPSESANFTVTLKSPQQTGTAISYWRLKLQDGTPFGHKLWCDIKVAEPVVEEPVEAESLTESNMIFPKLEKESPVSSTHEAISTAAPPAPPLSTSDEKDILEDVESLTLEDADTEDDRGFLTDEEYDILDASDQECLNGKHA</sequence>
<evidence type="ECO:0000256" key="5">
    <source>
        <dbReference type="SAM" id="MobiDB-lite"/>
    </source>
</evidence>
<dbReference type="OrthoDB" id="661148at2759"/>
<evidence type="ECO:0000256" key="3">
    <source>
        <dbReference type="ARBA" id="ARBA00022833"/>
    </source>
</evidence>
<feature type="compositionally biased region" description="Basic and acidic residues" evidence="5">
    <location>
        <begin position="527"/>
        <end position="545"/>
    </location>
</feature>
<feature type="domain" description="ZZ-type" evidence="6">
    <location>
        <begin position="358"/>
        <end position="410"/>
    </location>
</feature>
<feature type="region of interest" description="Disordered" evidence="5">
    <location>
        <begin position="715"/>
        <end position="767"/>
    </location>
</feature>
<keyword evidence="3" id="KW-0862">Zinc</keyword>
<dbReference type="STRING" id="28573.A0A0U1LKM7"/>
<dbReference type="PROSITE" id="PS50135">
    <property type="entry name" value="ZF_ZZ_2"/>
    <property type="match status" value="2"/>
</dbReference>
<dbReference type="SUPFAM" id="SSF57850">
    <property type="entry name" value="RING/U-box"/>
    <property type="match status" value="4"/>
</dbReference>
<evidence type="ECO:0000313" key="8">
    <source>
        <dbReference type="Proteomes" id="UP000054383"/>
    </source>
</evidence>
<dbReference type="InterPro" id="IPR032350">
    <property type="entry name" value="Nbr1_FW"/>
</dbReference>